<dbReference type="InterPro" id="IPR002293">
    <property type="entry name" value="AA/rel_permease1"/>
</dbReference>
<accession>A0AAW1PFM2</accession>
<dbReference type="PANTHER" id="PTHR43243:SF41">
    <property type="entry name" value="CATIONIC AMINO ACID TRANSPORTER 7, CHLOROPLASTIC"/>
    <property type="match status" value="1"/>
</dbReference>
<dbReference type="PANTHER" id="PTHR43243">
    <property type="entry name" value="INNER MEMBRANE TRANSPORTER YGJI-RELATED"/>
    <property type="match status" value="1"/>
</dbReference>
<comment type="caution">
    <text evidence="7">The sequence shown here is derived from an EMBL/GenBank/DDBJ whole genome shotgun (WGS) entry which is preliminary data.</text>
</comment>
<evidence type="ECO:0000256" key="2">
    <source>
        <dbReference type="ARBA" id="ARBA00008572"/>
    </source>
</evidence>
<evidence type="ECO:0000256" key="6">
    <source>
        <dbReference type="SAM" id="Phobius"/>
    </source>
</evidence>
<name>A0AAW1PFM2_9CHLO</name>
<dbReference type="GO" id="GO:0005886">
    <property type="term" value="C:plasma membrane"/>
    <property type="evidence" value="ECO:0007669"/>
    <property type="project" value="TreeGrafter"/>
</dbReference>
<feature type="transmembrane region" description="Helical" evidence="6">
    <location>
        <begin position="91"/>
        <end position="114"/>
    </location>
</feature>
<organism evidence="7 8">
    <name type="scientific">Symbiochloris irregularis</name>
    <dbReference type="NCBI Taxonomy" id="706552"/>
    <lineage>
        <taxon>Eukaryota</taxon>
        <taxon>Viridiplantae</taxon>
        <taxon>Chlorophyta</taxon>
        <taxon>core chlorophytes</taxon>
        <taxon>Trebouxiophyceae</taxon>
        <taxon>Trebouxiales</taxon>
        <taxon>Trebouxiaceae</taxon>
        <taxon>Symbiochloris</taxon>
    </lineage>
</organism>
<reference evidence="7 8" key="1">
    <citation type="journal article" date="2024" name="Nat. Commun.">
        <title>Phylogenomics reveals the evolutionary origins of lichenization in chlorophyte algae.</title>
        <authorList>
            <person name="Puginier C."/>
            <person name="Libourel C."/>
            <person name="Otte J."/>
            <person name="Skaloud P."/>
            <person name="Haon M."/>
            <person name="Grisel S."/>
            <person name="Petersen M."/>
            <person name="Berrin J.G."/>
            <person name="Delaux P.M."/>
            <person name="Dal Grande F."/>
            <person name="Keller J."/>
        </authorList>
    </citation>
    <scope>NUCLEOTIDE SEQUENCE [LARGE SCALE GENOMIC DNA]</scope>
    <source>
        <strain evidence="7 8">SAG 2036</strain>
    </source>
</reference>
<evidence type="ECO:0000256" key="4">
    <source>
        <dbReference type="ARBA" id="ARBA00022989"/>
    </source>
</evidence>
<feature type="transmembrane region" description="Helical" evidence="6">
    <location>
        <begin position="261"/>
        <end position="279"/>
    </location>
</feature>
<evidence type="ECO:0000256" key="1">
    <source>
        <dbReference type="ARBA" id="ARBA00004141"/>
    </source>
</evidence>
<feature type="transmembrane region" description="Helical" evidence="6">
    <location>
        <begin position="134"/>
        <end position="155"/>
    </location>
</feature>
<dbReference type="Gene3D" id="1.20.1740.10">
    <property type="entry name" value="Amino acid/polyamine transporter I"/>
    <property type="match status" value="2"/>
</dbReference>
<feature type="transmembrane region" description="Helical" evidence="6">
    <location>
        <begin position="63"/>
        <end position="84"/>
    </location>
</feature>
<gene>
    <name evidence="7" type="ORF">WJX73_009582</name>
</gene>
<proteinExistence type="inferred from homology"/>
<dbReference type="AlphaFoldDB" id="A0AAW1PFM2"/>
<keyword evidence="8" id="KW-1185">Reference proteome</keyword>
<dbReference type="EMBL" id="JALJOQ010000032">
    <property type="protein sequence ID" value="KAK9807298.1"/>
    <property type="molecule type" value="Genomic_DNA"/>
</dbReference>
<comment type="similarity">
    <text evidence="2">Belongs to the amino acid-polyamine-organocation (APC) superfamily. Cationic amino acid transporter (CAT) (TC 2.A.3.3) family.</text>
</comment>
<keyword evidence="5 6" id="KW-0472">Membrane</keyword>
<feature type="transmembrane region" description="Helical" evidence="6">
    <location>
        <begin position="347"/>
        <end position="366"/>
    </location>
</feature>
<dbReference type="Proteomes" id="UP001465755">
    <property type="component" value="Unassembled WGS sequence"/>
</dbReference>
<evidence type="ECO:0000313" key="7">
    <source>
        <dbReference type="EMBL" id="KAK9807298.1"/>
    </source>
</evidence>
<feature type="transmembrane region" description="Helical" evidence="6">
    <location>
        <begin position="291"/>
        <end position="310"/>
    </location>
</feature>
<keyword evidence="4 6" id="KW-1133">Transmembrane helix</keyword>
<evidence type="ECO:0000256" key="5">
    <source>
        <dbReference type="ARBA" id="ARBA00023136"/>
    </source>
</evidence>
<keyword evidence="3 6" id="KW-0812">Transmembrane</keyword>
<dbReference type="Pfam" id="PF13520">
    <property type="entry name" value="AA_permease_2"/>
    <property type="match status" value="2"/>
</dbReference>
<dbReference type="GO" id="GO:0015171">
    <property type="term" value="F:amino acid transmembrane transporter activity"/>
    <property type="evidence" value="ECO:0007669"/>
    <property type="project" value="TreeGrafter"/>
</dbReference>
<evidence type="ECO:0000256" key="3">
    <source>
        <dbReference type="ARBA" id="ARBA00022692"/>
    </source>
</evidence>
<feature type="transmembrane region" description="Helical" evidence="6">
    <location>
        <begin position="322"/>
        <end position="341"/>
    </location>
</feature>
<evidence type="ECO:0000313" key="8">
    <source>
        <dbReference type="Proteomes" id="UP001465755"/>
    </source>
</evidence>
<feature type="transmembrane region" description="Helical" evidence="6">
    <location>
        <begin position="182"/>
        <end position="200"/>
    </location>
</feature>
<protein>
    <submittedName>
        <fullName evidence="7">Uncharacterized protein</fullName>
    </submittedName>
</protein>
<comment type="subcellular location">
    <subcellularLocation>
        <location evidence="1">Membrane</location>
        <topology evidence="1">Multi-pass membrane protein</topology>
    </subcellularLocation>
</comment>
<sequence length="426" mass="46105">MSRTAQVKEYLRDSAVTYGQDLKQLPYRLRHRAFKTETYEEMRASADLASKNPMKRSLSWPTLALLCIGHMIGGGIFILTGLAARTEAGPAVIISYLIGGLIAFITACNYSEMGADYPLAGASFNYVLAVWGEFPAWITIVAIAIDALLGAGALARGWSSYLATLCNQPSDKFLIHTSHHDLDFVAFGLIILVFIIIAWGTHQTSTLNTGHTPRPLPFLIQGRASLGMLVSKMTTVRDLLVMARHGLVPGKLAYISRRTGTPIYMIILYGIVCAIVALLTDFTTLAKLTNVGSLFVVCMIAGVVLWRRFYKQYRPQGFKTPLVPLSCSFCIFAGIFLIGSAGYQACYRFGIVLGVCVVCLLSCCVAKNQAAVSAKGLEDGITHSDETLEYQDVKVPPSADHEPPKVGGGAAASLPACSQPIWIPGR</sequence>